<evidence type="ECO:0000259" key="2">
    <source>
        <dbReference type="Pfam" id="PF09848"/>
    </source>
</evidence>
<evidence type="ECO:0000256" key="1">
    <source>
        <dbReference type="SAM" id="MobiDB-lite"/>
    </source>
</evidence>
<feature type="non-terminal residue" evidence="3">
    <location>
        <position position="1"/>
    </location>
</feature>
<accession>A0A5C5B8L2</accession>
<sequence>GPDLVWRGEARGGAGGWVAQREGSKDPAFRSRTAVGGEEFDRLVRHVYKVLLTRGLKGTVLYSTDAETRAMLRGLVGPR</sequence>
<dbReference type="Pfam" id="PF09848">
    <property type="entry name" value="SLFN-g3_helicase"/>
    <property type="match status" value="1"/>
</dbReference>
<dbReference type="Proteomes" id="UP000313849">
    <property type="component" value="Unassembled WGS sequence"/>
</dbReference>
<dbReference type="RefSeq" id="WP_139987682.1">
    <property type="nucleotide sequence ID" value="NZ_VENP01000071.1"/>
</dbReference>
<name>A0A5C5B8L2_9MICO</name>
<protein>
    <submittedName>
        <fullName evidence="3">DUF2075 domain-containing protein</fullName>
    </submittedName>
</protein>
<reference evidence="3 4" key="1">
    <citation type="submission" date="2019-06" db="EMBL/GenBank/DDBJ databases">
        <title>Draft genome sequence of Miniimonas arenae KCTC 19750T isolated from sea sand.</title>
        <authorList>
            <person name="Park S.-J."/>
        </authorList>
    </citation>
    <scope>NUCLEOTIDE SEQUENCE [LARGE SCALE GENOMIC DNA]</scope>
    <source>
        <strain evidence="3 4">KCTC 19750</strain>
    </source>
</reference>
<proteinExistence type="predicted"/>
<evidence type="ECO:0000313" key="3">
    <source>
        <dbReference type="EMBL" id="TNU73031.1"/>
    </source>
</evidence>
<feature type="domain" description="Schlafen group 3-like DNA/RNA helicase" evidence="2">
    <location>
        <begin position="1"/>
        <end position="65"/>
    </location>
</feature>
<dbReference type="AlphaFoldDB" id="A0A5C5B8L2"/>
<keyword evidence="4" id="KW-1185">Reference proteome</keyword>
<dbReference type="InterPro" id="IPR018647">
    <property type="entry name" value="SLFN_3-like_DNA/RNA_helicase"/>
</dbReference>
<gene>
    <name evidence="3" type="ORF">FH969_13625</name>
</gene>
<dbReference type="OrthoDB" id="3193269at2"/>
<comment type="caution">
    <text evidence="3">The sequence shown here is derived from an EMBL/GenBank/DDBJ whole genome shotgun (WGS) entry which is preliminary data.</text>
</comment>
<evidence type="ECO:0000313" key="4">
    <source>
        <dbReference type="Proteomes" id="UP000313849"/>
    </source>
</evidence>
<organism evidence="3 4">
    <name type="scientific">Miniimonas arenae</name>
    <dbReference type="NCBI Taxonomy" id="676201"/>
    <lineage>
        <taxon>Bacteria</taxon>
        <taxon>Bacillati</taxon>
        <taxon>Actinomycetota</taxon>
        <taxon>Actinomycetes</taxon>
        <taxon>Micrococcales</taxon>
        <taxon>Beutenbergiaceae</taxon>
        <taxon>Miniimonas</taxon>
    </lineage>
</organism>
<feature type="region of interest" description="Disordered" evidence="1">
    <location>
        <begin position="11"/>
        <end position="30"/>
    </location>
</feature>
<dbReference type="EMBL" id="VENP01000071">
    <property type="protein sequence ID" value="TNU73031.1"/>
    <property type="molecule type" value="Genomic_DNA"/>
</dbReference>